<proteinExistence type="predicted"/>
<dbReference type="InterPro" id="IPR049713">
    <property type="entry name" value="Pr6Pr-like"/>
</dbReference>
<evidence type="ECO:0000313" key="3">
    <source>
        <dbReference type="EMBL" id="GAA3062434.1"/>
    </source>
</evidence>
<gene>
    <name evidence="3" type="ORF">GCM10010529_14730</name>
</gene>
<comment type="caution">
    <text evidence="3">The sequence shown here is derived from an EMBL/GenBank/DDBJ whole genome shotgun (WGS) entry which is preliminary data.</text>
</comment>
<keyword evidence="2" id="KW-1133">Transmembrane helix</keyword>
<keyword evidence="4" id="KW-1185">Reference proteome</keyword>
<name>A0ABP6LZF3_9MICC</name>
<evidence type="ECO:0000313" key="4">
    <source>
        <dbReference type="Proteomes" id="UP001500236"/>
    </source>
</evidence>
<reference evidence="4" key="1">
    <citation type="journal article" date="2019" name="Int. J. Syst. Evol. Microbiol.">
        <title>The Global Catalogue of Microorganisms (GCM) 10K type strain sequencing project: providing services to taxonomists for standard genome sequencing and annotation.</title>
        <authorList>
            <consortium name="The Broad Institute Genomics Platform"/>
            <consortium name="The Broad Institute Genome Sequencing Center for Infectious Disease"/>
            <person name="Wu L."/>
            <person name="Ma J."/>
        </authorList>
    </citation>
    <scope>NUCLEOTIDE SEQUENCE [LARGE SCALE GENOMIC DNA]</scope>
    <source>
        <strain evidence="4">JCM 14309</strain>
    </source>
</reference>
<sequence>MAGDEHTGGALSARQDAAEPRPFGPGRWEESTTARGLHAVVAALCAVGLVTSVHLGWTTETSLPVGVGYHGGFAAGWEHTLNQPAYFTVLSGFLACLTSAMLAVRVPRTSTVFHALRLCAVVSVIITGVVFNLLLRGPDVLTGVRWVNDTVLHVIVPILVPAVWLLVGPRGVITGKVVALSLLVPLGWLAVTLGRGPLIDWYPYDILDVPGMGYAGVGVYVGAILGGYLLLACLLWAVDRLLARVPG</sequence>
<dbReference type="EMBL" id="BAAAVT010000008">
    <property type="protein sequence ID" value="GAA3062434.1"/>
    <property type="molecule type" value="Genomic_DNA"/>
</dbReference>
<feature type="transmembrane region" description="Helical" evidence="2">
    <location>
        <begin position="214"/>
        <end position="238"/>
    </location>
</feature>
<feature type="transmembrane region" description="Helical" evidence="2">
    <location>
        <begin position="37"/>
        <end position="57"/>
    </location>
</feature>
<organism evidence="3 4">
    <name type="scientific">Nesterenkonia aethiopica</name>
    <dbReference type="NCBI Taxonomy" id="269144"/>
    <lineage>
        <taxon>Bacteria</taxon>
        <taxon>Bacillati</taxon>
        <taxon>Actinomycetota</taxon>
        <taxon>Actinomycetes</taxon>
        <taxon>Micrococcales</taxon>
        <taxon>Micrococcaceae</taxon>
        <taxon>Nesterenkonia</taxon>
    </lineage>
</organism>
<dbReference type="NCBIfam" id="NF038065">
    <property type="entry name" value="Pr6Pr"/>
    <property type="match status" value="1"/>
</dbReference>
<dbReference type="RefSeq" id="WP_344682531.1">
    <property type="nucleotide sequence ID" value="NZ_BAAAVT010000008.1"/>
</dbReference>
<protein>
    <recommendedName>
        <fullName evidence="5">F420-dependent oxidoreductase</fullName>
    </recommendedName>
</protein>
<evidence type="ECO:0000256" key="2">
    <source>
        <dbReference type="SAM" id="Phobius"/>
    </source>
</evidence>
<feature type="transmembrane region" description="Helical" evidence="2">
    <location>
        <begin position="116"/>
        <end position="135"/>
    </location>
</feature>
<accession>A0ABP6LZF3</accession>
<evidence type="ECO:0008006" key="5">
    <source>
        <dbReference type="Google" id="ProtNLM"/>
    </source>
</evidence>
<feature type="transmembrane region" description="Helical" evidence="2">
    <location>
        <begin position="150"/>
        <end position="167"/>
    </location>
</feature>
<feature type="region of interest" description="Disordered" evidence="1">
    <location>
        <begin position="1"/>
        <end position="29"/>
    </location>
</feature>
<feature type="transmembrane region" description="Helical" evidence="2">
    <location>
        <begin position="174"/>
        <end position="194"/>
    </location>
</feature>
<keyword evidence="2" id="KW-0472">Membrane</keyword>
<dbReference type="Proteomes" id="UP001500236">
    <property type="component" value="Unassembled WGS sequence"/>
</dbReference>
<evidence type="ECO:0000256" key="1">
    <source>
        <dbReference type="SAM" id="MobiDB-lite"/>
    </source>
</evidence>
<keyword evidence="2" id="KW-0812">Transmembrane</keyword>
<feature type="transmembrane region" description="Helical" evidence="2">
    <location>
        <begin position="85"/>
        <end position="104"/>
    </location>
</feature>